<dbReference type="SUPFAM" id="SSF46785">
    <property type="entry name" value="Winged helix' DNA-binding domain"/>
    <property type="match status" value="1"/>
</dbReference>
<dbReference type="PRINTS" id="PR00035">
    <property type="entry name" value="HTHGNTR"/>
</dbReference>
<dbReference type="RefSeq" id="WP_165339946.1">
    <property type="nucleotide sequence ID" value="NZ_JAAKZX010000037.1"/>
</dbReference>
<evidence type="ECO:0000259" key="4">
    <source>
        <dbReference type="PROSITE" id="PS50949"/>
    </source>
</evidence>
<protein>
    <submittedName>
        <fullName evidence="5">GntR family transcriptional regulator</fullName>
    </submittedName>
</protein>
<evidence type="ECO:0000313" key="5">
    <source>
        <dbReference type="EMBL" id="NGO43334.1"/>
    </source>
</evidence>
<gene>
    <name evidence="5" type="ORF">G6048_14585</name>
</gene>
<sequence>MATSQSDENKGRQFRRVANALRDMLTGGALREGDPLPRQRDLAAEYGVSRDTVQRVLKELAEEGWIIARQGSGTFVRERPEGQMPAPRPGPRKGVLLGELIREAFARPEVVLDVYSLTSETLARHIQTQADHISAGKAKAPERVAIRMLLPTLEPPPRYPCVKGDPADTRLTDRWWQMSQTHEDGVRTTLDDLVRDWGMREARVQVRRTPLTPEFKLYVVNGSEVLFAPYEVVERPVHLRDGSVVTGLDVLGWSTTFTYFREDKSNTESNDSLFVSSMRGFFESHWNLMAQEASDTTADRPAADPKGPSQ</sequence>
<evidence type="ECO:0000256" key="2">
    <source>
        <dbReference type="ARBA" id="ARBA00023125"/>
    </source>
</evidence>
<dbReference type="Proteomes" id="UP001518140">
    <property type="component" value="Unassembled WGS sequence"/>
</dbReference>
<comment type="caution">
    <text evidence="5">The sequence shown here is derived from an EMBL/GenBank/DDBJ whole genome shotgun (WGS) entry which is preliminary data.</text>
</comment>
<dbReference type="InterPro" id="IPR000524">
    <property type="entry name" value="Tscrpt_reg_HTH_GntR"/>
</dbReference>
<evidence type="ECO:0000256" key="3">
    <source>
        <dbReference type="ARBA" id="ARBA00023163"/>
    </source>
</evidence>
<dbReference type="PANTHER" id="PTHR44846:SF17">
    <property type="entry name" value="GNTR-FAMILY TRANSCRIPTIONAL REGULATOR"/>
    <property type="match status" value="1"/>
</dbReference>
<dbReference type="PANTHER" id="PTHR44846">
    <property type="entry name" value="MANNOSYL-D-GLYCERATE TRANSPORT/METABOLISM SYSTEM REPRESSOR MNGR-RELATED"/>
    <property type="match status" value="1"/>
</dbReference>
<dbReference type="EMBL" id="JAAKZX010000037">
    <property type="protein sequence ID" value="NGO43334.1"/>
    <property type="molecule type" value="Genomic_DNA"/>
</dbReference>
<evidence type="ECO:0000256" key="1">
    <source>
        <dbReference type="ARBA" id="ARBA00023015"/>
    </source>
</evidence>
<dbReference type="InterPro" id="IPR036388">
    <property type="entry name" value="WH-like_DNA-bd_sf"/>
</dbReference>
<dbReference type="CDD" id="cd07377">
    <property type="entry name" value="WHTH_GntR"/>
    <property type="match status" value="1"/>
</dbReference>
<dbReference type="PROSITE" id="PS50949">
    <property type="entry name" value="HTH_GNTR"/>
    <property type="match status" value="1"/>
</dbReference>
<accession>A0ABX0DRE8</accession>
<keyword evidence="2" id="KW-0238">DNA-binding</keyword>
<dbReference type="SMART" id="SM00345">
    <property type="entry name" value="HTH_GNTR"/>
    <property type="match status" value="1"/>
</dbReference>
<feature type="domain" description="HTH gntR-type" evidence="4">
    <location>
        <begin position="11"/>
        <end position="79"/>
    </location>
</feature>
<dbReference type="Pfam" id="PF00392">
    <property type="entry name" value="GntR"/>
    <property type="match status" value="1"/>
</dbReference>
<keyword evidence="1" id="KW-0805">Transcription regulation</keyword>
<organism evidence="5 6">
    <name type="scientific">Streptomyces ureilyticus</name>
    <dbReference type="NCBI Taxonomy" id="1775131"/>
    <lineage>
        <taxon>Bacteria</taxon>
        <taxon>Bacillati</taxon>
        <taxon>Actinomycetota</taxon>
        <taxon>Actinomycetes</taxon>
        <taxon>Kitasatosporales</taxon>
        <taxon>Streptomycetaceae</taxon>
        <taxon>Streptomyces</taxon>
    </lineage>
</organism>
<proteinExistence type="predicted"/>
<dbReference type="Gene3D" id="1.10.10.10">
    <property type="entry name" value="Winged helix-like DNA-binding domain superfamily/Winged helix DNA-binding domain"/>
    <property type="match status" value="1"/>
</dbReference>
<dbReference type="InterPro" id="IPR050679">
    <property type="entry name" value="Bact_HTH_transcr_reg"/>
</dbReference>
<name>A0ABX0DRE8_9ACTN</name>
<keyword evidence="3" id="KW-0804">Transcription</keyword>
<keyword evidence="6" id="KW-1185">Reference proteome</keyword>
<dbReference type="InterPro" id="IPR036390">
    <property type="entry name" value="WH_DNA-bd_sf"/>
</dbReference>
<reference evidence="5 6" key="1">
    <citation type="submission" date="2020-02" db="EMBL/GenBank/DDBJ databases">
        <title>Whole-genome analyses of novel actinobacteria.</title>
        <authorList>
            <person name="Sahin N."/>
            <person name="Tokatli A."/>
        </authorList>
    </citation>
    <scope>NUCLEOTIDE SEQUENCE [LARGE SCALE GENOMIC DNA]</scope>
    <source>
        <strain evidence="5 6">YC419</strain>
    </source>
</reference>
<evidence type="ECO:0000313" key="6">
    <source>
        <dbReference type="Proteomes" id="UP001518140"/>
    </source>
</evidence>